<evidence type="ECO:0000313" key="11">
    <source>
        <dbReference type="Proteomes" id="UP000005801"/>
    </source>
</evidence>
<keyword evidence="2" id="KW-0004">4Fe-4S</keyword>
<dbReference type="GO" id="GO:0035598">
    <property type="term" value="F:tRNA (N(6)-L-threonylcarbamoyladenosine(37)-C(2))-methylthiotransferase activity"/>
    <property type="evidence" value="ECO:0007669"/>
    <property type="project" value="TreeGrafter"/>
</dbReference>
<dbReference type="InterPro" id="IPR005839">
    <property type="entry name" value="Methylthiotransferase"/>
</dbReference>
<evidence type="ECO:0000313" key="10">
    <source>
        <dbReference type="EMBL" id="EDM75866.1"/>
    </source>
</evidence>
<dbReference type="EMBL" id="ABCS01000078">
    <property type="protein sequence ID" value="EDM75866.1"/>
    <property type="molecule type" value="Genomic_DNA"/>
</dbReference>
<dbReference type="SUPFAM" id="SSF102114">
    <property type="entry name" value="Radical SAM enzymes"/>
    <property type="match status" value="1"/>
</dbReference>
<dbReference type="GO" id="GO:0046872">
    <property type="term" value="F:metal ion binding"/>
    <property type="evidence" value="ECO:0007669"/>
    <property type="project" value="UniProtKB-KW"/>
</dbReference>
<dbReference type="InterPro" id="IPR038135">
    <property type="entry name" value="Methylthiotransferase_N_sf"/>
</dbReference>
<dbReference type="PROSITE" id="PS51449">
    <property type="entry name" value="MTTASE_N"/>
    <property type="match status" value="1"/>
</dbReference>
<dbReference type="STRING" id="391625.PPSIR1_08127"/>
<evidence type="ECO:0000256" key="3">
    <source>
        <dbReference type="ARBA" id="ARBA00022679"/>
    </source>
</evidence>
<evidence type="ECO:0000259" key="9">
    <source>
        <dbReference type="PROSITE" id="PS51918"/>
    </source>
</evidence>
<dbReference type="Pfam" id="PF00919">
    <property type="entry name" value="UPF0004"/>
    <property type="match status" value="1"/>
</dbReference>
<keyword evidence="5" id="KW-0479">Metal-binding</keyword>
<sequence length="453" mass="48874">MRVAVDTHGCRLNQAESDAIAEQLRAAGHELVPRAELADLYLLNSCAITHEADADARAAVRRARRHNPAVEVIVTGCHANAEPEALAAMPEVTAVLGNLEKGRAELPRLIAQALDSARGERADGGAFVSVSRLSRSVRRERPDAWSLPPATSVPRTRPLLKVQDGCDYQCSFCIVPSVRGRSRSLDVETLATQLRGLVDAGHPEVVLTGAHLGLWGRDLGQGERGLAALVAGLRAAVPEARLRLGSVDPHEVDDALVRWVARGVDGRGAGLVPHLHLPIQHGDDGVLRAMRRAHRVADLEQLAPKLRAADPHMAIGTDVIVGFPGEDDGAFERTHALFEALAIPFAHVFSWSPRSGTPAVDLPDRVPAPTAAARSKALRERVATNWAGFVDGQLGALRSAVVLRRRNRQGQLVALTDNYLRVVLDGPDSALGRRAWIELQGREDKRVRASLRD</sequence>
<evidence type="ECO:0000256" key="4">
    <source>
        <dbReference type="ARBA" id="ARBA00022691"/>
    </source>
</evidence>
<dbReference type="PROSITE" id="PS51918">
    <property type="entry name" value="RADICAL_SAM"/>
    <property type="match status" value="1"/>
</dbReference>
<feature type="domain" description="Radical SAM core" evidence="9">
    <location>
        <begin position="152"/>
        <end position="388"/>
    </location>
</feature>
<dbReference type="Gene3D" id="3.40.50.12160">
    <property type="entry name" value="Methylthiotransferase, N-terminal domain"/>
    <property type="match status" value="1"/>
</dbReference>
<evidence type="ECO:0000256" key="2">
    <source>
        <dbReference type="ARBA" id="ARBA00022485"/>
    </source>
</evidence>
<evidence type="ECO:0000256" key="5">
    <source>
        <dbReference type="ARBA" id="ARBA00022723"/>
    </source>
</evidence>
<evidence type="ECO:0000259" key="8">
    <source>
        <dbReference type="PROSITE" id="PS51449"/>
    </source>
</evidence>
<dbReference type="PROSITE" id="PS01278">
    <property type="entry name" value="MTTASE_RADICAL"/>
    <property type="match status" value="1"/>
</dbReference>
<feature type="domain" description="MTTase N-terminal" evidence="8">
    <location>
        <begin position="1"/>
        <end position="115"/>
    </location>
</feature>
<dbReference type="Proteomes" id="UP000005801">
    <property type="component" value="Unassembled WGS sequence"/>
</dbReference>
<keyword evidence="6" id="KW-0408">Iron</keyword>
<evidence type="ECO:0000256" key="7">
    <source>
        <dbReference type="ARBA" id="ARBA00023014"/>
    </source>
</evidence>
<evidence type="ECO:0000256" key="1">
    <source>
        <dbReference type="ARBA" id="ARBA00001966"/>
    </source>
</evidence>
<comment type="caution">
    <text evidence="10">The sequence shown here is derived from an EMBL/GenBank/DDBJ whole genome shotgun (WGS) entry which is preliminary data.</text>
</comment>
<dbReference type="Gene3D" id="3.80.30.20">
    <property type="entry name" value="tm_1862 like domain"/>
    <property type="match status" value="1"/>
</dbReference>
<keyword evidence="3" id="KW-0808">Transferase</keyword>
<dbReference type="InterPro" id="IPR058240">
    <property type="entry name" value="rSAM_sf"/>
</dbReference>
<gene>
    <name evidence="10" type="ORF">PPSIR1_08127</name>
</gene>
<dbReference type="PANTHER" id="PTHR11918:SF45">
    <property type="entry name" value="THREONYLCARBAMOYLADENOSINE TRNA METHYLTHIOTRANSFERASE"/>
    <property type="match status" value="1"/>
</dbReference>
<dbReference type="eggNOG" id="COG0621">
    <property type="taxonomic scope" value="Bacteria"/>
</dbReference>
<reference evidence="10 11" key="1">
    <citation type="submission" date="2007-06" db="EMBL/GenBank/DDBJ databases">
        <authorList>
            <person name="Shimkets L."/>
            <person name="Ferriera S."/>
            <person name="Johnson J."/>
            <person name="Kravitz S."/>
            <person name="Beeson K."/>
            <person name="Sutton G."/>
            <person name="Rogers Y.-H."/>
            <person name="Friedman R."/>
            <person name="Frazier M."/>
            <person name="Venter J.C."/>
        </authorList>
    </citation>
    <scope>NUCLEOTIDE SEQUENCE [LARGE SCALE GENOMIC DNA]</scope>
    <source>
        <strain evidence="10 11">SIR-1</strain>
    </source>
</reference>
<dbReference type="InterPro" id="IPR006638">
    <property type="entry name" value="Elp3/MiaA/NifB-like_rSAM"/>
</dbReference>
<dbReference type="Pfam" id="PF04055">
    <property type="entry name" value="Radical_SAM"/>
    <property type="match status" value="1"/>
</dbReference>
<dbReference type="SFLD" id="SFLDS00029">
    <property type="entry name" value="Radical_SAM"/>
    <property type="match status" value="1"/>
</dbReference>
<name>A6GE00_9BACT</name>
<keyword evidence="7" id="KW-0411">Iron-sulfur</keyword>
<dbReference type="RefSeq" id="WP_006974940.1">
    <property type="nucleotide sequence ID" value="NZ_ABCS01000078.1"/>
</dbReference>
<dbReference type="InterPro" id="IPR013848">
    <property type="entry name" value="Methylthiotransferase_N"/>
</dbReference>
<accession>A6GE00</accession>
<keyword evidence="4" id="KW-0949">S-adenosyl-L-methionine</keyword>
<evidence type="ECO:0000256" key="6">
    <source>
        <dbReference type="ARBA" id="ARBA00023004"/>
    </source>
</evidence>
<comment type="cofactor">
    <cofactor evidence="1">
        <name>[4Fe-4S] cluster</name>
        <dbReference type="ChEBI" id="CHEBI:49883"/>
    </cofactor>
</comment>
<dbReference type="AlphaFoldDB" id="A6GE00"/>
<dbReference type="GO" id="GO:0051539">
    <property type="term" value="F:4 iron, 4 sulfur cluster binding"/>
    <property type="evidence" value="ECO:0007669"/>
    <property type="project" value="UniProtKB-KW"/>
</dbReference>
<dbReference type="OrthoDB" id="9805215at2"/>
<dbReference type="PANTHER" id="PTHR11918">
    <property type="entry name" value="RADICAL SAM PROTEINS"/>
    <property type="match status" value="1"/>
</dbReference>
<dbReference type="SFLD" id="SFLDG01082">
    <property type="entry name" value="B12-binding_domain_containing"/>
    <property type="match status" value="1"/>
</dbReference>
<protein>
    <submittedName>
        <fullName evidence="10">tRNA 2-methylthioadenosine synthase-like protein</fullName>
    </submittedName>
</protein>
<dbReference type="InterPro" id="IPR020612">
    <property type="entry name" value="Methylthiotransferase_CS"/>
</dbReference>
<dbReference type="SMART" id="SM00729">
    <property type="entry name" value="Elp3"/>
    <property type="match status" value="1"/>
</dbReference>
<dbReference type="NCBIfam" id="TIGR00089">
    <property type="entry name" value="MiaB/RimO family radical SAM methylthiotransferase"/>
    <property type="match status" value="1"/>
</dbReference>
<organism evidence="10 11">
    <name type="scientific">Plesiocystis pacifica SIR-1</name>
    <dbReference type="NCBI Taxonomy" id="391625"/>
    <lineage>
        <taxon>Bacteria</taxon>
        <taxon>Pseudomonadati</taxon>
        <taxon>Myxococcota</taxon>
        <taxon>Polyangia</taxon>
        <taxon>Nannocystales</taxon>
        <taxon>Nannocystaceae</taxon>
        <taxon>Plesiocystis</taxon>
    </lineage>
</organism>
<proteinExistence type="predicted"/>
<keyword evidence="11" id="KW-1185">Reference proteome</keyword>
<dbReference type="InterPro" id="IPR023404">
    <property type="entry name" value="rSAM_horseshoe"/>
</dbReference>
<dbReference type="InterPro" id="IPR007197">
    <property type="entry name" value="rSAM"/>
</dbReference>